<proteinExistence type="predicted"/>
<evidence type="ECO:0000313" key="2">
    <source>
        <dbReference type="EMBL" id="KAK6981187.1"/>
    </source>
</evidence>
<gene>
    <name evidence="2" type="ORF">R3P38DRAFT_2808293</name>
</gene>
<name>A0AAV9ZGL9_9AGAR</name>
<feature type="compositionally biased region" description="Basic and acidic residues" evidence="1">
    <location>
        <begin position="149"/>
        <end position="162"/>
    </location>
</feature>
<keyword evidence="3" id="KW-1185">Reference proteome</keyword>
<evidence type="ECO:0000313" key="3">
    <source>
        <dbReference type="Proteomes" id="UP001362999"/>
    </source>
</evidence>
<dbReference type="Proteomes" id="UP001362999">
    <property type="component" value="Unassembled WGS sequence"/>
</dbReference>
<protein>
    <submittedName>
        <fullName evidence="2">Uncharacterized protein</fullName>
    </submittedName>
</protein>
<sequence>MSNRSNQKVEENTAKIRATMRAADRESPVWIFMCGLHETGPPLCKKESPILAEKNAYGTHAHLEFERREEKCSGPKVDTHQNGLCLREANYISASSLTSDVRVICPHKTRSAAAAVGFRSPLSLIPTGESGGSGDLRLSSSLSSIGEVQEQRDLGDKPEKPISSDSSSEDDSDEEKNEKPGTEVDQQSILVLMTNTADPTAPPMETFIDHMKITKTTTASADTTARISRPGFTGPNSQMVIGKVKHFVVPRKEKPAGEDRDEQDPMENNSVRTNTMSLTEVEGTNFLSLPLFYVPTASPALPTSLTGDSSDEPREIAANQKAAATAVADPQPRPGDFTAQYLRFIFLLKGTDTAVKVDKNVTAADALANYRVIEPHYGCYRVFQAKNGYLCPADYSTLRLAPEHVCYAVLDTHTLTSLPISPSLSIPFSDSVHVPDEPFVPADKSKPKSRSIRGREIPCVYKSLALDNPYISKPHTTYYTMDTISLLSPFVFVLVQNPAKLII</sequence>
<evidence type="ECO:0000256" key="1">
    <source>
        <dbReference type="SAM" id="MobiDB-lite"/>
    </source>
</evidence>
<organism evidence="2 3">
    <name type="scientific">Favolaschia claudopus</name>
    <dbReference type="NCBI Taxonomy" id="2862362"/>
    <lineage>
        <taxon>Eukaryota</taxon>
        <taxon>Fungi</taxon>
        <taxon>Dikarya</taxon>
        <taxon>Basidiomycota</taxon>
        <taxon>Agaricomycotina</taxon>
        <taxon>Agaricomycetes</taxon>
        <taxon>Agaricomycetidae</taxon>
        <taxon>Agaricales</taxon>
        <taxon>Marasmiineae</taxon>
        <taxon>Mycenaceae</taxon>
        <taxon>Favolaschia</taxon>
    </lineage>
</organism>
<reference evidence="2 3" key="1">
    <citation type="journal article" date="2024" name="J Genomics">
        <title>Draft genome sequencing and assembly of Favolaschia claudopus CIRM-BRFM 2984 isolated from oak limbs.</title>
        <authorList>
            <person name="Navarro D."/>
            <person name="Drula E."/>
            <person name="Chaduli D."/>
            <person name="Cazenave R."/>
            <person name="Ahrendt S."/>
            <person name="Wang J."/>
            <person name="Lipzen A."/>
            <person name="Daum C."/>
            <person name="Barry K."/>
            <person name="Grigoriev I.V."/>
            <person name="Favel A."/>
            <person name="Rosso M.N."/>
            <person name="Martin F."/>
        </authorList>
    </citation>
    <scope>NUCLEOTIDE SEQUENCE [LARGE SCALE GENOMIC DNA]</scope>
    <source>
        <strain evidence="2 3">CIRM-BRFM 2984</strain>
    </source>
</reference>
<dbReference type="EMBL" id="JAWWNJ010000152">
    <property type="protein sequence ID" value="KAK6981187.1"/>
    <property type="molecule type" value="Genomic_DNA"/>
</dbReference>
<accession>A0AAV9ZGL9</accession>
<comment type="caution">
    <text evidence="2">The sequence shown here is derived from an EMBL/GenBank/DDBJ whole genome shotgun (WGS) entry which is preliminary data.</text>
</comment>
<feature type="region of interest" description="Disordered" evidence="1">
    <location>
        <begin position="144"/>
        <end position="187"/>
    </location>
</feature>
<dbReference type="AlphaFoldDB" id="A0AAV9ZGL9"/>